<evidence type="ECO:0000259" key="1">
    <source>
        <dbReference type="Pfam" id="PF00296"/>
    </source>
</evidence>
<dbReference type="GO" id="GO:0016705">
    <property type="term" value="F:oxidoreductase activity, acting on paired donors, with incorporation or reduction of molecular oxygen"/>
    <property type="evidence" value="ECO:0007669"/>
    <property type="project" value="InterPro"/>
</dbReference>
<name>A0A1G6T232_9ACTN</name>
<dbReference type="InterPro" id="IPR036661">
    <property type="entry name" value="Luciferase-like_sf"/>
</dbReference>
<dbReference type="EMBL" id="FMZK01000006">
    <property type="protein sequence ID" value="SDD23192.1"/>
    <property type="molecule type" value="Genomic_DNA"/>
</dbReference>
<dbReference type="Gene3D" id="3.20.20.30">
    <property type="entry name" value="Luciferase-like domain"/>
    <property type="match status" value="1"/>
</dbReference>
<accession>A0A1G6T232</accession>
<dbReference type="STRING" id="67344.SAMN05216505_1066"/>
<keyword evidence="2" id="KW-0503">Monooxygenase</keyword>
<organism evidence="2 3">
    <name type="scientific">Streptomyces prasinopilosus</name>
    <dbReference type="NCBI Taxonomy" id="67344"/>
    <lineage>
        <taxon>Bacteria</taxon>
        <taxon>Bacillati</taxon>
        <taxon>Actinomycetota</taxon>
        <taxon>Actinomycetes</taxon>
        <taxon>Kitasatosporales</taxon>
        <taxon>Streptomycetaceae</taxon>
        <taxon>Streptomyces</taxon>
    </lineage>
</organism>
<proteinExistence type="predicted"/>
<gene>
    <name evidence="2" type="ORF">SAMN05216505_1066</name>
</gene>
<dbReference type="Proteomes" id="UP000182100">
    <property type="component" value="Unassembled WGS sequence"/>
</dbReference>
<feature type="domain" description="Luciferase-like" evidence="1">
    <location>
        <begin position="15"/>
        <end position="96"/>
    </location>
</feature>
<keyword evidence="2" id="KW-0560">Oxidoreductase</keyword>
<sequence>MLPSREVCDGCSSPTRFGVLLPTREQAILGRFAASPLLGFARQAERPGFGSLWTGDSLTPCPRLDPLVVLPVVGAVTSAVTLGTAALTPALRHPLVQRVCSAVCDWWC</sequence>
<keyword evidence="3" id="KW-1185">Reference proteome</keyword>
<dbReference type="RefSeq" id="WP_055573768.1">
    <property type="nucleotide sequence ID" value="NZ_FMZK01000006.1"/>
</dbReference>
<dbReference type="AlphaFoldDB" id="A0A1G6T232"/>
<evidence type="ECO:0000313" key="3">
    <source>
        <dbReference type="Proteomes" id="UP000182100"/>
    </source>
</evidence>
<dbReference type="SUPFAM" id="SSF51679">
    <property type="entry name" value="Bacterial luciferase-like"/>
    <property type="match status" value="1"/>
</dbReference>
<evidence type="ECO:0000313" key="2">
    <source>
        <dbReference type="EMBL" id="SDD23192.1"/>
    </source>
</evidence>
<reference evidence="3" key="1">
    <citation type="submission" date="2016-10" db="EMBL/GenBank/DDBJ databases">
        <authorList>
            <person name="Varghese N."/>
            <person name="Submissions S."/>
        </authorList>
    </citation>
    <scope>NUCLEOTIDE SEQUENCE [LARGE SCALE GENOMIC DNA]</scope>
    <source>
        <strain evidence="3">CGMCC 4.3504</strain>
    </source>
</reference>
<dbReference type="InterPro" id="IPR011251">
    <property type="entry name" value="Luciferase-like_dom"/>
</dbReference>
<dbReference type="GO" id="GO:0004497">
    <property type="term" value="F:monooxygenase activity"/>
    <property type="evidence" value="ECO:0007669"/>
    <property type="project" value="UniProtKB-KW"/>
</dbReference>
<protein>
    <submittedName>
        <fullName evidence="2">Luciferase-like monooxygenase</fullName>
    </submittedName>
</protein>
<dbReference type="Pfam" id="PF00296">
    <property type="entry name" value="Bac_luciferase"/>
    <property type="match status" value="1"/>
</dbReference>